<dbReference type="EMBL" id="DSXR01000058">
    <property type="protein sequence ID" value="HGS87171.1"/>
    <property type="molecule type" value="Genomic_DNA"/>
</dbReference>
<keyword evidence="1 2" id="KW-0378">Hydrolase</keyword>
<reference evidence="4" key="1">
    <citation type="journal article" date="2020" name="mSystems">
        <title>Genome- and Community-Level Interaction Insights into Carbon Utilization and Element Cycling Functions of Hydrothermarchaeota in Hydrothermal Sediment.</title>
        <authorList>
            <person name="Zhou Z."/>
            <person name="Liu Y."/>
            <person name="Xu W."/>
            <person name="Pan J."/>
            <person name="Luo Z.H."/>
            <person name="Li M."/>
        </authorList>
    </citation>
    <scope>NUCLEOTIDE SEQUENCE [LARGE SCALE GENOMIC DNA]</scope>
    <source>
        <strain evidence="4">SpSt-556</strain>
    </source>
</reference>
<dbReference type="NCBIfam" id="NF001911">
    <property type="entry name" value="PRK00685.1"/>
    <property type="match status" value="1"/>
</dbReference>
<evidence type="ECO:0000313" key="4">
    <source>
        <dbReference type="EMBL" id="HGS87171.1"/>
    </source>
</evidence>
<dbReference type="SMART" id="SM00849">
    <property type="entry name" value="Lactamase_B"/>
    <property type="match status" value="1"/>
</dbReference>
<dbReference type="Gene3D" id="3.60.15.10">
    <property type="entry name" value="Ribonuclease Z/Hydroxyacylglutathione hydrolase-like"/>
    <property type="match status" value="1"/>
</dbReference>
<evidence type="ECO:0000259" key="3">
    <source>
        <dbReference type="SMART" id="SM00849"/>
    </source>
</evidence>
<gene>
    <name evidence="4" type="ORF">ENT17_06075</name>
</gene>
<dbReference type="HAMAP" id="MF_00457">
    <property type="entry name" value="UPF0173"/>
    <property type="match status" value="1"/>
</dbReference>
<feature type="domain" description="Metallo-beta-lactamase" evidence="3">
    <location>
        <begin position="9"/>
        <end position="190"/>
    </location>
</feature>
<dbReference type="Pfam" id="PF12706">
    <property type="entry name" value="Lactamase_B_2"/>
    <property type="match status" value="1"/>
</dbReference>
<comment type="caution">
    <text evidence="4">The sequence shown here is derived from an EMBL/GenBank/DDBJ whole genome shotgun (WGS) entry which is preliminary data.</text>
</comment>
<dbReference type="PANTHER" id="PTHR43546:SF3">
    <property type="entry name" value="UPF0173 METAL-DEPENDENT HYDROLASE MJ1163"/>
    <property type="match status" value="1"/>
</dbReference>
<accession>A0A7C4Q1F1</accession>
<proteinExistence type="inferred from homology"/>
<dbReference type="PANTHER" id="PTHR43546">
    <property type="entry name" value="UPF0173 METAL-DEPENDENT HYDROLASE MJ1163-RELATED"/>
    <property type="match status" value="1"/>
</dbReference>
<evidence type="ECO:0000256" key="2">
    <source>
        <dbReference type="HAMAP-Rule" id="MF_00457"/>
    </source>
</evidence>
<protein>
    <recommendedName>
        <fullName evidence="2">UPF0173 metal-dependent hydrolase ENT17_06075</fullName>
    </recommendedName>
</protein>
<dbReference type="InterPro" id="IPR001279">
    <property type="entry name" value="Metallo-B-lactamas"/>
</dbReference>
<dbReference type="GO" id="GO:0016787">
    <property type="term" value="F:hydrolase activity"/>
    <property type="evidence" value="ECO:0007669"/>
    <property type="project" value="UniProtKB-UniRule"/>
</dbReference>
<evidence type="ECO:0000256" key="1">
    <source>
        <dbReference type="ARBA" id="ARBA00022801"/>
    </source>
</evidence>
<sequence>MGVKVTWFGHAALGLETGGYRLLVDPFLSGNPAASATPESVTADFVLITHGHGDHVGDAVQIAKRSDALIISNFEICNWIAKQGVKTHAQHLGGGFHHPFGYLKLTLALHGSALPDGSYGGNPAGFLLTTNEGQKIYMAGDTGLFGDMRLIGEEGVNLAVLPIGDNFTMGPDDALRAVKLIQPEHVIPLHYNTWDLIAQDPNAWASRVKAETNAQPHVLKPGESLTLE</sequence>
<dbReference type="InterPro" id="IPR050114">
    <property type="entry name" value="UPF0173_UPF0282_UlaG_hydrolase"/>
</dbReference>
<dbReference type="AlphaFoldDB" id="A0A7C4Q1F1"/>
<dbReference type="InterPro" id="IPR022877">
    <property type="entry name" value="UPF0173"/>
</dbReference>
<comment type="similarity">
    <text evidence="2">Belongs to the UPF0173 family.</text>
</comment>
<organism evidence="4">
    <name type="scientific">Bellilinea caldifistulae</name>
    <dbReference type="NCBI Taxonomy" id="360411"/>
    <lineage>
        <taxon>Bacteria</taxon>
        <taxon>Bacillati</taxon>
        <taxon>Chloroflexota</taxon>
        <taxon>Anaerolineae</taxon>
        <taxon>Anaerolineales</taxon>
        <taxon>Anaerolineaceae</taxon>
        <taxon>Bellilinea</taxon>
    </lineage>
</organism>
<dbReference type="InterPro" id="IPR036866">
    <property type="entry name" value="RibonucZ/Hydroxyglut_hydro"/>
</dbReference>
<dbReference type="SUPFAM" id="SSF56281">
    <property type="entry name" value="Metallo-hydrolase/oxidoreductase"/>
    <property type="match status" value="1"/>
</dbReference>
<name>A0A7C4Q1F1_9CHLR</name>